<dbReference type="OrthoDB" id="2881139at2759"/>
<dbReference type="EMBL" id="NHTK01001365">
    <property type="protein sequence ID" value="PPQ99265.1"/>
    <property type="molecule type" value="Genomic_DNA"/>
</dbReference>
<protein>
    <recommendedName>
        <fullName evidence="4">Hydrophobin</fullName>
    </recommendedName>
</protein>
<proteinExistence type="predicted"/>
<accession>A0A409Y842</accession>
<sequence>MLKFVTSLAVFAAVAAQALALRGSIPVGGVCATIAGPVSGACELGSTCCYVHTDLGLCASGNECPSAFIPEGELCSGIAGPLPLPCFPGTTCCNLGPDHSQCLTEWINVLEMRTALVINCTLAAGPCPTKFIPEGSKCDAINPGTVSGLFNLCT</sequence>
<keyword evidence="3" id="KW-1185">Reference proteome</keyword>
<evidence type="ECO:0000256" key="1">
    <source>
        <dbReference type="SAM" id="SignalP"/>
    </source>
</evidence>
<feature type="signal peptide" evidence="1">
    <location>
        <begin position="1"/>
        <end position="20"/>
    </location>
</feature>
<reference evidence="2 3" key="1">
    <citation type="journal article" date="2018" name="Evol. Lett.">
        <title>Horizontal gene cluster transfer increased hallucinogenic mushroom diversity.</title>
        <authorList>
            <person name="Reynolds H.T."/>
            <person name="Vijayakumar V."/>
            <person name="Gluck-Thaler E."/>
            <person name="Korotkin H.B."/>
            <person name="Matheny P.B."/>
            <person name="Slot J.C."/>
        </authorList>
    </citation>
    <scope>NUCLEOTIDE SEQUENCE [LARGE SCALE GENOMIC DNA]</scope>
    <source>
        <strain evidence="2 3">2629</strain>
    </source>
</reference>
<evidence type="ECO:0000313" key="2">
    <source>
        <dbReference type="EMBL" id="PPQ99265.1"/>
    </source>
</evidence>
<evidence type="ECO:0000313" key="3">
    <source>
        <dbReference type="Proteomes" id="UP000284842"/>
    </source>
</evidence>
<name>A0A409Y842_9AGAR</name>
<keyword evidence="1" id="KW-0732">Signal</keyword>
<dbReference type="AlphaFoldDB" id="A0A409Y842"/>
<evidence type="ECO:0008006" key="4">
    <source>
        <dbReference type="Google" id="ProtNLM"/>
    </source>
</evidence>
<dbReference type="InParanoid" id="A0A409Y842"/>
<comment type="caution">
    <text evidence="2">The sequence shown here is derived from an EMBL/GenBank/DDBJ whole genome shotgun (WGS) entry which is preliminary data.</text>
</comment>
<feature type="chain" id="PRO_5019355510" description="Hydrophobin" evidence="1">
    <location>
        <begin position="21"/>
        <end position="154"/>
    </location>
</feature>
<gene>
    <name evidence="2" type="ORF">CVT24_009310</name>
</gene>
<dbReference type="Proteomes" id="UP000284842">
    <property type="component" value="Unassembled WGS sequence"/>
</dbReference>
<organism evidence="2 3">
    <name type="scientific">Panaeolus cyanescens</name>
    <dbReference type="NCBI Taxonomy" id="181874"/>
    <lineage>
        <taxon>Eukaryota</taxon>
        <taxon>Fungi</taxon>
        <taxon>Dikarya</taxon>
        <taxon>Basidiomycota</taxon>
        <taxon>Agaricomycotina</taxon>
        <taxon>Agaricomycetes</taxon>
        <taxon>Agaricomycetidae</taxon>
        <taxon>Agaricales</taxon>
        <taxon>Agaricineae</taxon>
        <taxon>Galeropsidaceae</taxon>
        <taxon>Panaeolus</taxon>
    </lineage>
</organism>